<dbReference type="EMBL" id="CP002874">
    <property type="protein sequence ID" value="AEM23445.1"/>
    <property type="molecule type" value="Genomic_DNA"/>
</dbReference>
<protein>
    <recommendedName>
        <fullName evidence="4">PorT family protein</fullName>
    </recommendedName>
</protein>
<accession>G0EI90</accession>
<dbReference type="AlphaFoldDB" id="G0EI90"/>
<evidence type="ECO:0000313" key="3">
    <source>
        <dbReference type="Proteomes" id="UP000008522"/>
    </source>
</evidence>
<name>G0EI90_BRAIP</name>
<evidence type="ECO:0008006" key="4">
    <source>
        <dbReference type="Google" id="ProtNLM"/>
    </source>
</evidence>
<proteinExistence type="predicted"/>
<feature type="chain" id="PRO_5003398315" description="PorT family protein" evidence="1">
    <location>
        <begin position="24"/>
        <end position="233"/>
    </location>
</feature>
<dbReference type="PATRIC" id="fig|1045858.4.peg.2849"/>
<evidence type="ECO:0000313" key="2">
    <source>
        <dbReference type="EMBL" id="AEM23445.1"/>
    </source>
</evidence>
<sequence>MKNIKKLSLVIALILVANIKVFAASGFEAALSVPLGASFGIFNGEITTTGIAPAINSEVGFDSGVHAQIGYMFDFGGFGLSLLGDLGYSYDSYRYSMSLTILGVEEKTYQSLYLHSFQLGVLPKFNFGNFALGIGGGVKIPMGGTSEVKYMVDGSEVLNQKLDYKSSDVKSNVIGYIKATFDYSFFFTDNMAFVLGAYIGYDIGLSPKGSDNRFDSFDVGGQIGFKFGPRVGS</sequence>
<evidence type="ECO:0000256" key="1">
    <source>
        <dbReference type="SAM" id="SignalP"/>
    </source>
</evidence>
<reference evidence="2 3" key="1">
    <citation type="journal article" date="2011" name="BMC Genomics">
        <title>Complete genome sequence of Brachyspira intermedia reveals unique genomic features in Brachyspira species and phage-mediated horizontal gene transfer.</title>
        <authorList>
            <person name="Hafstrom T."/>
            <person name="Jansson D.S."/>
            <person name="Segerman B."/>
        </authorList>
    </citation>
    <scope>NUCLEOTIDE SEQUENCE [LARGE SCALE GENOMIC DNA]</scope>
    <source>
        <strain evidence="3">ATCC 51140 / PWS/A</strain>
    </source>
</reference>
<dbReference type="KEGG" id="bip:Bint_2851"/>
<dbReference type="GeneID" id="44971332"/>
<gene>
    <name evidence="2" type="ordered locus">Bint_2851</name>
</gene>
<dbReference type="RefSeq" id="WP_014489229.1">
    <property type="nucleotide sequence ID" value="NC_017243.1"/>
</dbReference>
<dbReference type="OrthoDB" id="307795at2"/>
<dbReference type="HOGENOM" id="CLU_094867_0_0_12"/>
<feature type="signal peptide" evidence="1">
    <location>
        <begin position="1"/>
        <end position="23"/>
    </location>
</feature>
<keyword evidence="1" id="KW-0732">Signal</keyword>
<organism evidence="2 3">
    <name type="scientific">Brachyspira intermedia (strain ATCC 51140 / PWS/A)</name>
    <name type="common">Serpulina intermedia</name>
    <dbReference type="NCBI Taxonomy" id="1045858"/>
    <lineage>
        <taxon>Bacteria</taxon>
        <taxon>Pseudomonadati</taxon>
        <taxon>Spirochaetota</taxon>
        <taxon>Spirochaetia</taxon>
        <taxon>Brachyspirales</taxon>
        <taxon>Brachyspiraceae</taxon>
        <taxon>Brachyspira</taxon>
    </lineage>
</organism>
<keyword evidence="3" id="KW-1185">Reference proteome</keyword>
<dbReference type="Proteomes" id="UP000008522">
    <property type="component" value="Chromosome"/>
</dbReference>